<dbReference type="AlphaFoldDB" id="A0A210PW57"/>
<feature type="domain" description="THAP-type" evidence="6">
    <location>
        <begin position="1"/>
        <end position="76"/>
    </location>
</feature>
<evidence type="ECO:0000256" key="3">
    <source>
        <dbReference type="ARBA" id="ARBA00022833"/>
    </source>
</evidence>
<evidence type="ECO:0000313" key="8">
    <source>
        <dbReference type="Proteomes" id="UP000242188"/>
    </source>
</evidence>
<dbReference type="InterPro" id="IPR006612">
    <property type="entry name" value="THAP_Znf"/>
</dbReference>
<evidence type="ECO:0000256" key="5">
    <source>
        <dbReference type="PROSITE-ProRule" id="PRU00309"/>
    </source>
</evidence>
<dbReference type="OrthoDB" id="6145000at2759"/>
<dbReference type="Gene3D" id="6.20.210.20">
    <property type="entry name" value="THAP domain"/>
    <property type="match status" value="1"/>
</dbReference>
<keyword evidence="2 5" id="KW-0863">Zinc-finger</keyword>
<dbReference type="EMBL" id="NEDP02005455">
    <property type="protein sequence ID" value="OWF40713.1"/>
    <property type="molecule type" value="Genomic_DNA"/>
</dbReference>
<keyword evidence="4 5" id="KW-0238">DNA-binding</keyword>
<keyword evidence="1" id="KW-0479">Metal-binding</keyword>
<dbReference type="Proteomes" id="UP000242188">
    <property type="component" value="Unassembled WGS sequence"/>
</dbReference>
<dbReference type="GO" id="GO:0043565">
    <property type="term" value="F:sequence-specific DNA binding"/>
    <property type="evidence" value="ECO:0007669"/>
    <property type="project" value="InterPro"/>
</dbReference>
<dbReference type="Pfam" id="PF05485">
    <property type="entry name" value="THAP"/>
    <property type="match status" value="1"/>
</dbReference>
<proteinExistence type="predicted"/>
<dbReference type="InterPro" id="IPR026516">
    <property type="entry name" value="THAP1/10"/>
</dbReference>
<dbReference type="InterPro" id="IPR038441">
    <property type="entry name" value="THAP_Znf_sf"/>
</dbReference>
<dbReference type="PANTHER" id="PTHR46600:SF11">
    <property type="entry name" value="THAP DOMAIN-CONTAINING PROTEIN 10"/>
    <property type="match status" value="1"/>
</dbReference>
<keyword evidence="8" id="KW-1185">Reference proteome</keyword>
<evidence type="ECO:0000259" key="6">
    <source>
        <dbReference type="PROSITE" id="PS50950"/>
    </source>
</evidence>
<dbReference type="PANTHER" id="PTHR46600">
    <property type="entry name" value="THAP DOMAIN-CONTAINING"/>
    <property type="match status" value="1"/>
</dbReference>
<accession>A0A210PW57</accession>
<dbReference type="SMART" id="SM00980">
    <property type="entry name" value="THAP"/>
    <property type="match status" value="1"/>
</dbReference>
<evidence type="ECO:0000256" key="2">
    <source>
        <dbReference type="ARBA" id="ARBA00022771"/>
    </source>
</evidence>
<gene>
    <name evidence="7" type="ORF">KP79_PYT25086</name>
</gene>
<organism evidence="7 8">
    <name type="scientific">Mizuhopecten yessoensis</name>
    <name type="common">Japanese scallop</name>
    <name type="synonym">Patinopecten yessoensis</name>
    <dbReference type="NCBI Taxonomy" id="6573"/>
    <lineage>
        <taxon>Eukaryota</taxon>
        <taxon>Metazoa</taxon>
        <taxon>Spiralia</taxon>
        <taxon>Lophotrochozoa</taxon>
        <taxon>Mollusca</taxon>
        <taxon>Bivalvia</taxon>
        <taxon>Autobranchia</taxon>
        <taxon>Pteriomorphia</taxon>
        <taxon>Pectinida</taxon>
        <taxon>Pectinoidea</taxon>
        <taxon>Pectinidae</taxon>
        <taxon>Mizuhopecten</taxon>
    </lineage>
</organism>
<comment type="caution">
    <text evidence="7">The sequence shown here is derived from an EMBL/GenBank/DDBJ whole genome shotgun (WGS) entry which is preliminary data.</text>
</comment>
<keyword evidence="3" id="KW-0862">Zinc</keyword>
<protein>
    <submittedName>
        <fullName evidence="7">THAP domain-containing protein 4</fullName>
    </submittedName>
</protein>
<reference evidence="7 8" key="1">
    <citation type="journal article" date="2017" name="Nat. Ecol. Evol.">
        <title>Scallop genome provides insights into evolution of bilaterian karyotype and development.</title>
        <authorList>
            <person name="Wang S."/>
            <person name="Zhang J."/>
            <person name="Jiao W."/>
            <person name="Li J."/>
            <person name="Xun X."/>
            <person name="Sun Y."/>
            <person name="Guo X."/>
            <person name="Huan P."/>
            <person name="Dong B."/>
            <person name="Zhang L."/>
            <person name="Hu X."/>
            <person name="Sun X."/>
            <person name="Wang J."/>
            <person name="Zhao C."/>
            <person name="Wang Y."/>
            <person name="Wang D."/>
            <person name="Huang X."/>
            <person name="Wang R."/>
            <person name="Lv J."/>
            <person name="Li Y."/>
            <person name="Zhang Z."/>
            <person name="Liu B."/>
            <person name="Lu W."/>
            <person name="Hui Y."/>
            <person name="Liang J."/>
            <person name="Zhou Z."/>
            <person name="Hou R."/>
            <person name="Li X."/>
            <person name="Liu Y."/>
            <person name="Li H."/>
            <person name="Ning X."/>
            <person name="Lin Y."/>
            <person name="Zhao L."/>
            <person name="Xing Q."/>
            <person name="Dou J."/>
            <person name="Li Y."/>
            <person name="Mao J."/>
            <person name="Guo H."/>
            <person name="Dou H."/>
            <person name="Li T."/>
            <person name="Mu C."/>
            <person name="Jiang W."/>
            <person name="Fu Q."/>
            <person name="Fu X."/>
            <person name="Miao Y."/>
            <person name="Liu J."/>
            <person name="Yu Q."/>
            <person name="Li R."/>
            <person name="Liao H."/>
            <person name="Li X."/>
            <person name="Kong Y."/>
            <person name="Jiang Z."/>
            <person name="Chourrout D."/>
            <person name="Li R."/>
            <person name="Bao Z."/>
        </authorList>
    </citation>
    <scope>NUCLEOTIDE SEQUENCE [LARGE SCALE GENOMIC DNA]</scope>
    <source>
        <strain evidence="7 8">PY_sf001</strain>
    </source>
</reference>
<sequence>MVKTCSIYKCANQFDRSKKVSFFRFPKDKRKWKTWIKALNRDGWVPNESSWICSEHSIDGWHGYDPADENYAPTISKYKESQYLKTKQFEEVKKKVSLAMHRGYCKPVPEPEAEAKVQEEDDADVNVLVDTGFGIISLTKSASK</sequence>
<evidence type="ECO:0000256" key="4">
    <source>
        <dbReference type="ARBA" id="ARBA00023125"/>
    </source>
</evidence>
<evidence type="ECO:0000313" key="7">
    <source>
        <dbReference type="EMBL" id="OWF40713.1"/>
    </source>
</evidence>
<dbReference type="GO" id="GO:0008270">
    <property type="term" value="F:zinc ion binding"/>
    <property type="evidence" value="ECO:0007669"/>
    <property type="project" value="UniProtKB-KW"/>
</dbReference>
<name>A0A210PW57_MIZYE</name>
<dbReference type="SUPFAM" id="SSF57716">
    <property type="entry name" value="Glucocorticoid receptor-like (DNA-binding domain)"/>
    <property type="match status" value="1"/>
</dbReference>
<evidence type="ECO:0000256" key="1">
    <source>
        <dbReference type="ARBA" id="ARBA00022723"/>
    </source>
</evidence>
<dbReference type="PROSITE" id="PS50950">
    <property type="entry name" value="ZF_THAP"/>
    <property type="match status" value="1"/>
</dbReference>